<evidence type="ECO:0000313" key="3">
    <source>
        <dbReference type="Proteomes" id="UP000503117"/>
    </source>
</evidence>
<accession>A0ABX6MDP7</accession>
<dbReference type="Proteomes" id="UP000503117">
    <property type="component" value="Chromosome"/>
</dbReference>
<reference evidence="2 3" key="1">
    <citation type="submission" date="2020-04" db="EMBL/GenBank/DDBJ databases">
        <title>Genome sequencing of novel species.</title>
        <authorList>
            <person name="Heo J."/>
            <person name="Kim S.-J."/>
            <person name="Kim J.-S."/>
            <person name="Hong S.-B."/>
            <person name="Kwon S.-W."/>
        </authorList>
    </citation>
    <scope>NUCLEOTIDE SEQUENCE [LARGE SCALE GENOMIC DNA]</scope>
    <source>
        <strain evidence="2 3">AF9R3</strain>
    </source>
</reference>
<organism evidence="2 3">
    <name type="scientific">Duganella dendranthematis</name>
    <dbReference type="NCBI Taxonomy" id="2728021"/>
    <lineage>
        <taxon>Bacteria</taxon>
        <taxon>Pseudomonadati</taxon>
        <taxon>Pseudomonadota</taxon>
        <taxon>Betaproteobacteria</taxon>
        <taxon>Burkholderiales</taxon>
        <taxon>Oxalobacteraceae</taxon>
        <taxon>Telluria group</taxon>
        <taxon>Duganella</taxon>
    </lineage>
</organism>
<dbReference type="EMBL" id="CP051684">
    <property type="protein sequence ID" value="QJD92296.1"/>
    <property type="molecule type" value="Genomic_DNA"/>
</dbReference>
<proteinExistence type="predicted"/>
<sequence length="130" mass="13998">MELFPVSYSIAGLAGTTPTMQLNLTVDTARRSVRGHANISSLIGNVHKLAFDVDGYFLALDGEPGIIVLRSAVSFLPLPILPQLDLVLSLTNGWKEGKASYMYTATGVGERTVVQNAIVTLQQPRAINDQ</sequence>
<dbReference type="Pfam" id="PF08896">
    <property type="entry name" value="DUF1842"/>
    <property type="match status" value="1"/>
</dbReference>
<protein>
    <submittedName>
        <fullName evidence="2">DUF1842 domain-containing protein</fullName>
    </submittedName>
</protein>
<evidence type="ECO:0000313" key="2">
    <source>
        <dbReference type="EMBL" id="QJD92296.1"/>
    </source>
</evidence>
<feature type="domain" description="DUF1842" evidence="1">
    <location>
        <begin position="3"/>
        <end position="106"/>
    </location>
</feature>
<evidence type="ECO:0000259" key="1">
    <source>
        <dbReference type="Pfam" id="PF08896"/>
    </source>
</evidence>
<gene>
    <name evidence="2" type="ORF">HH213_20665</name>
</gene>
<keyword evidence="3" id="KW-1185">Reference proteome</keyword>
<dbReference type="InterPro" id="IPR014992">
    <property type="entry name" value="DUF1842"/>
</dbReference>
<name>A0ABX6MDP7_9BURK</name>
<dbReference type="RefSeq" id="WP_169113487.1">
    <property type="nucleotide sequence ID" value="NZ_CP051684.1"/>
</dbReference>